<dbReference type="EMBL" id="SSTF01000019">
    <property type="protein sequence ID" value="THG24932.1"/>
    <property type="molecule type" value="Genomic_DNA"/>
</dbReference>
<evidence type="ECO:0000313" key="2">
    <source>
        <dbReference type="Proteomes" id="UP000306798"/>
    </source>
</evidence>
<gene>
    <name evidence="1" type="ORF">E5991_06950</name>
</gene>
<evidence type="ECO:0008006" key="3">
    <source>
        <dbReference type="Google" id="ProtNLM"/>
    </source>
</evidence>
<organism evidence="1 2">
    <name type="scientific">Bifidobacterium pseudolongum</name>
    <dbReference type="NCBI Taxonomy" id="1694"/>
    <lineage>
        <taxon>Bacteria</taxon>
        <taxon>Bacillati</taxon>
        <taxon>Actinomycetota</taxon>
        <taxon>Actinomycetes</taxon>
        <taxon>Bifidobacteriales</taxon>
        <taxon>Bifidobacteriaceae</taxon>
        <taxon>Bifidobacterium</taxon>
    </lineage>
</organism>
<sequence length="127" mass="13508">MSNRVTRAREALIAWLEERLGGLVQIVTIDPAAAKPSPGRVAIFIEPPELDYSASWTAAPEIGWKLDIIAGTPATQPTSLDLITDAIETLADNELNIASARPVSFTLPNGAGTLAAYEVTLNPLDID</sequence>
<name>A0A4S4F6H4_9BIFI</name>
<accession>A0A4S4F6H4</accession>
<dbReference type="Proteomes" id="UP000306798">
    <property type="component" value="Unassembled WGS sequence"/>
</dbReference>
<evidence type="ECO:0000313" key="1">
    <source>
        <dbReference type="EMBL" id="THG24932.1"/>
    </source>
</evidence>
<comment type="caution">
    <text evidence="1">The sequence shown here is derived from an EMBL/GenBank/DDBJ whole genome shotgun (WGS) entry which is preliminary data.</text>
</comment>
<dbReference type="AlphaFoldDB" id="A0A4S4F6H4"/>
<dbReference type="RefSeq" id="WP_136511481.1">
    <property type="nucleotide sequence ID" value="NZ_SSTF01000019.1"/>
</dbReference>
<protein>
    <recommendedName>
        <fullName evidence="3">Phage protein</fullName>
    </recommendedName>
</protein>
<proteinExistence type="predicted"/>
<reference evidence="1 2" key="1">
    <citation type="submission" date="2019-04" db="EMBL/GenBank/DDBJ databases">
        <title>Microbes associate with the intestines of laboratory mice.</title>
        <authorList>
            <person name="Navarre W."/>
            <person name="Wong E."/>
            <person name="Huang K.C."/>
            <person name="Tropini C."/>
            <person name="Ng K."/>
            <person name="Yu B."/>
        </authorList>
    </citation>
    <scope>NUCLEOTIDE SEQUENCE [LARGE SCALE GENOMIC DNA]</scope>
    <source>
        <strain evidence="1 2">NM87_A27A</strain>
    </source>
</reference>